<protein>
    <submittedName>
        <fullName evidence="1">Uncharacterized protein</fullName>
    </submittedName>
</protein>
<proteinExistence type="predicted"/>
<dbReference type="HOGENOM" id="CLU_2271479_0_0_9"/>
<evidence type="ECO:0000313" key="1">
    <source>
        <dbReference type="EMBL" id="ACX52454.1"/>
    </source>
</evidence>
<keyword evidence="2" id="KW-1185">Reference proteome</keyword>
<name>C9R825_AMMDK</name>
<organism evidence="1 2">
    <name type="scientific">Ammonifex degensii (strain DSM 10501 / KC4)</name>
    <dbReference type="NCBI Taxonomy" id="429009"/>
    <lineage>
        <taxon>Bacteria</taxon>
        <taxon>Bacillati</taxon>
        <taxon>Bacillota</taxon>
        <taxon>Clostridia</taxon>
        <taxon>Thermoanaerobacterales</taxon>
        <taxon>Thermoanaerobacteraceae</taxon>
        <taxon>Ammonifex</taxon>
    </lineage>
</organism>
<accession>C9R825</accession>
<dbReference type="EMBL" id="CP001785">
    <property type="protein sequence ID" value="ACX52454.1"/>
    <property type="molecule type" value="Genomic_DNA"/>
</dbReference>
<dbReference type="KEGG" id="adg:Adeg_1350"/>
<reference evidence="1 2" key="1">
    <citation type="submission" date="2009-10" db="EMBL/GenBank/DDBJ databases">
        <title>Complete sequence of chromosome of Ammonifex degensii KC4.</title>
        <authorList>
            <consortium name="US DOE Joint Genome Institute"/>
            <person name="Kerfeld C."/>
            <person name="Goodner B."/>
            <person name="Huber H."/>
            <person name="Stetter K."/>
            <person name="Lucas S."/>
            <person name="Copeland A."/>
            <person name="Lapidus A."/>
            <person name="Glavina del Rio T."/>
            <person name="Dalin E."/>
            <person name="Tice H."/>
            <person name="Bruce D."/>
            <person name="Goodwin L."/>
            <person name="Pitluck S."/>
            <person name="Saunders E."/>
            <person name="Brettin T."/>
            <person name="Detter J.C."/>
            <person name="Han C."/>
            <person name="Larimer F."/>
            <person name="Land M."/>
            <person name="Hauser L."/>
            <person name="Kyrpides N."/>
            <person name="Ovchinnikova G."/>
            <person name="Richardson P."/>
        </authorList>
    </citation>
    <scope>NUCLEOTIDE SEQUENCE [LARGE SCALE GENOMIC DNA]</scope>
    <source>
        <strain evidence="2">DSM 10501 / KC4</strain>
    </source>
</reference>
<dbReference type="OrthoDB" id="9904827at2"/>
<sequence>MRKEKEKRLEEEKEKWKSLVGKFFHSFDEEGYVQSQGVVLSSLGNGYYVVQYFEWLTGSPCRVSVVHIGEMVARKWAFYESDDDMRYAFEYGFVKKRPLEAG</sequence>
<dbReference type="RefSeq" id="WP_015739331.1">
    <property type="nucleotide sequence ID" value="NC_013385.1"/>
</dbReference>
<dbReference type="eggNOG" id="ENOG503443G">
    <property type="taxonomic scope" value="Bacteria"/>
</dbReference>
<dbReference type="AlphaFoldDB" id="C9R825"/>
<dbReference type="Proteomes" id="UP000002620">
    <property type="component" value="Chromosome"/>
</dbReference>
<gene>
    <name evidence="1" type="ordered locus">Adeg_1350</name>
</gene>
<evidence type="ECO:0000313" key="2">
    <source>
        <dbReference type="Proteomes" id="UP000002620"/>
    </source>
</evidence>